<evidence type="ECO:0000313" key="3">
    <source>
        <dbReference type="WBParaSite" id="HPLM_0001371701-mRNA-1"/>
    </source>
</evidence>
<protein>
    <submittedName>
        <fullName evidence="3">Ovule protein</fullName>
    </submittedName>
</protein>
<proteinExistence type="predicted"/>
<reference evidence="1 2" key="2">
    <citation type="submission" date="2018-11" db="EMBL/GenBank/DDBJ databases">
        <authorList>
            <consortium name="Pathogen Informatics"/>
        </authorList>
    </citation>
    <scope>NUCLEOTIDE SEQUENCE [LARGE SCALE GENOMIC DNA]</scope>
    <source>
        <strain evidence="1 2">MHpl1</strain>
    </source>
</reference>
<evidence type="ECO:0000313" key="2">
    <source>
        <dbReference type="Proteomes" id="UP000268014"/>
    </source>
</evidence>
<dbReference type="Proteomes" id="UP000268014">
    <property type="component" value="Unassembled WGS sequence"/>
</dbReference>
<gene>
    <name evidence="1" type="ORF">HPLM_LOCUS13709</name>
</gene>
<dbReference type="EMBL" id="UZAF01018315">
    <property type="protein sequence ID" value="VDO50341.1"/>
    <property type="molecule type" value="Genomic_DNA"/>
</dbReference>
<sequence length="73" mass="7726">MVCSVLSDLHQQFLAVNQSIQIKKVKTNISKPSVWTSSSCITTIGISLASSINICFCTICSSSCGGSSFSLFS</sequence>
<accession>A0A0N4WQK9</accession>
<dbReference type="AlphaFoldDB" id="A0A0N4WQK9"/>
<keyword evidence="2" id="KW-1185">Reference proteome</keyword>
<name>A0A0N4WQK9_HAEPC</name>
<evidence type="ECO:0000313" key="1">
    <source>
        <dbReference type="EMBL" id="VDO50341.1"/>
    </source>
</evidence>
<organism evidence="3">
    <name type="scientific">Haemonchus placei</name>
    <name type="common">Barber's pole worm</name>
    <dbReference type="NCBI Taxonomy" id="6290"/>
    <lineage>
        <taxon>Eukaryota</taxon>
        <taxon>Metazoa</taxon>
        <taxon>Ecdysozoa</taxon>
        <taxon>Nematoda</taxon>
        <taxon>Chromadorea</taxon>
        <taxon>Rhabditida</taxon>
        <taxon>Rhabditina</taxon>
        <taxon>Rhabditomorpha</taxon>
        <taxon>Strongyloidea</taxon>
        <taxon>Trichostrongylidae</taxon>
        <taxon>Haemonchus</taxon>
    </lineage>
</organism>
<reference evidence="3" key="1">
    <citation type="submission" date="2017-02" db="UniProtKB">
        <authorList>
            <consortium name="WormBaseParasite"/>
        </authorList>
    </citation>
    <scope>IDENTIFICATION</scope>
</reference>
<dbReference type="WBParaSite" id="HPLM_0001371701-mRNA-1">
    <property type="protein sequence ID" value="HPLM_0001371701-mRNA-1"/>
    <property type="gene ID" value="HPLM_0001371701"/>
</dbReference>